<dbReference type="OrthoDB" id="5915985at2759"/>
<dbReference type="AlphaFoldDB" id="A0A0V0U1J0"/>
<gene>
    <name evidence="1" type="ORF">T05_6884</name>
</gene>
<dbReference type="Proteomes" id="UP000055048">
    <property type="component" value="Unassembled WGS sequence"/>
</dbReference>
<comment type="caution">
    <text evidence="1">The sequence shown here is derived from an EMBL/GenBank/DDBJ whole genome shotgun (WGS) entry which is preliminary data.</text>
</comment>
<evidence type="ECO:0000313" key="2">
    <source>
        <dbReference type="Proteomes" id="UP000055048"/>
    </source>
</evidence>
<sequence length="145" mass="16417">MTALSINRALTMLNEHRQMLLNSMRNLKSSRITQDGILLRILRYFTIEQIDLGLTLGSLVRKTEMLFQQACWYSCRAGSDTLASETGDLVIDQMPCGFGEKIQPIDLIIYQTVVIRTMATSGLRSFPTGHHAFTFVSLLPFQCRN</sequence>
<name>A0A0V0U1J0_9BILA</name>
<accession>A0A0V0U1J0</accession>
<dbReference type="EMBL" id="JYDJ01000083">
    <property type="protein sequence ID" value="KRX45086.1"/>
    <property type="molecule type" value="Genomic_DNA"/>
</dbReference>
<organism evidence="1 2">
    <name type="scientific">Trichinella murrelli</name>
    <dbReference type="NCBI Taxonomy" id="144512"/>
    <lineage>
        <taxon>Eukaryota</taxon>
        <taxon>Metazoa</taxon>
        <taxon>Ecdysozoa</taxon>
        <taxon>Nematoda</taxon>
        <taxon>Enoplea</taxon>
        <taxon>Dorylaimia</taxon>
        <taxon>Trichinellida</taxon>
        <taxon>Trichinellidae</taxon>
        <taxon>Trichinella</taxon>
    </lineage>
</organism>
<proteinExistence type="predicted"/>
<protein>
    <submittedName>
        <fullName evidence="1">Uncharacterized protein</fullName>
    </submittedName>
</protein>
<keyword evidence="2" id="KW-1185">Reference proteome</keyword>
<reference evidence="1 2" key="1">
    <citation type="submission" date="2015-01" db="EMBL/GenBank/DDBJ databases">
        <title>Evolution of Trichinella species and genotypes.</title>
        <authorList>
            <person name="Korhonen P.K."/>
            <person name="Edoardo P."/>
            <person name="Giuseppe L.R."/>
            <person name="Gasser R.B."/>
        </authorList>
    </citation>
    <scope>NUCLEOTIDE SEQUENCE [LARGE SCALE GENOMIC DNA]</scope>
    <source>
        <strain evidence="1">ISS417</strain>
    </source>
</reference>
<evidence type="ECO:0000313" key="1">
    <source>
        <dbReference type="EMBL" id="KRX45086.1"/>
    </source>
</evidence>